<dbReference type="InterPro" id="IPR016135">
    <property type="entry name" value="UBQ-conjugating_enzyme/RWD"/>
</dbReference>
<comment type="similarity">
    <text evidence="8">Belongs to the ubiquitin-conjugating enzyme family.</text>
</comment>
<evidence type="ECO:0000313" key="10">
    <source>
        <dbReference type="EMBL" id="KVI06525.1"/>
    </source>
</evidence>
<dbReference type="Pfam" id="PF00179">
    <property type="entry name" value="UQ_con"/>
    <property type="match status" value="1"/>
</dbReference>
<keyword evidence="5 8" id="KW-0067">ATP-binding</keyword>
<dbReference type="InterPro" id="IPR023313">
    <property type="entry name" value="UBQ-conjugating_AS"/>
</dbReference>
<feature type="active site" description="Glycyl thioester intermediate" evidence="7">
    <location>
        <position position="99"/>
    </location>
</feature>
<feature type="domain" description="UBC core" evidence="9">
    <location>
        <begin position="15"/>
        <end position="195"/>
    </location>
</feature>
<dbReference type="GO" id="GO:0005524">
    <property type="term" value="F:ATP binding"/>
    <property type="evidence" value="ECO:0007669"/>
    <property type="project" value="UniProtKB-UniRule"/>
</dbReference>
<evidence type="ECO:0000256" key="1">
    <source>
        <dbReference type="ARBA" id="ARBA00012486"/>
    </source>
</evidence>
<dbReference type="EC" id="2.3.2.23" evidence="1"/>
<protein>
    <recommendedName>
        <fullName evidence="1">E2 ubiquitin-conjugating enzyme</fullName>
        <ecNumber evidence="1">2.3.2.23</ecNumber>
    </recommendedName>
</protein>
<name>A0A118K3V4_CYNCS</name>
<organism evidence="10 11">
    <name type="scientific">Cynara cardunculus var. scolymus</name>
    <name type="common">Globe artichoke</name>
    <name type="synonym">Cynara scolymus</name>
    <dbReference type="NCBI Taxonomy" id="59895"/>
    <lineage>
        <taxon>Eukaryota</taxon>
        <taxon>Viridiplantae</taxon>
        <taxon>Streptophyta</taxon>
        <taxon>Embryophyta</taxon>
        <taxon>Tracheophyta</taxon>
        <taxon>Spermatophyta</taxon>
        <taxon>Magnoliopsida</taxon>
        <taxon>eudicotyledons</taxon>
        <taxon>Gunneridae</taxon>
        <taxon>Pentapetalae</taxon>
        <taxon>asterids</taxon>
        <taxon>campanulids</taxon>
        <taxon>Asterales</taxon>
        <taxon>Asteraceae</taxon>
        <taxon>Carduoideae</taxon>
        <taxon>Cardueae</taxon>
        <taxon>Carduinae</taxon>
        <taxon>Cynara</taxon>
    </lineage>
</organism>
<dbReference type="OMA" id="WQMDIKV"/>
<comment type="caution">
    <text evidence="10">The sequence shown here is derived from an EMBL/GenBank/DDBJ whole genome shotgun (WGS) entry which is preliminary data.</text>
</comment>
<evidence type="ECO:0000259" key="9">
    <source>
        <dbReference type="PROSITE" id="PS50127"/>
    </source>
</evidence>
<dbReference type="SMART" id="SM00212">
    <property type="entry name" value="UBCc"/>
    <property type="match status" value="1"/>
</dbReference>
<proteinExistence type="inferred from homology"/>
<evidence type="ECO:0000256" key="5">
    <source>
        <dbReference type="ARBA" id="ARBA00022840"/>
    </source>
</evidence>
<evidence type="ECO:0000256" key="2">
    <source>
        <dbReference type="ARBA" id="ARBA00022679"/>
    </source>
</evidence>
<keyword evidence="3 8" id="KW-0547">Nucleotide-binding</keyword>
<dbReference type="EMBL" id="LEKV01001808">
    <property type="protein sequence ID" value="KVI06525.1"/>
    <property type="molecule type" value="Genomic_DNA"/>
</dbReference>
<dbReference type="Proteomes" id="UP000243975">
    <property type="component" value="Unassembled WGS sequence"/>
</dbReference>
<dbReference type="PROSITE" id="PS50127">
    <property type="entry name" value="UBC_2"/>
    <property type="match status" value="1"/>
</dbReference>
<evidence type="ECO:0000313" key="11">
    <source>
        <dbReference type="Proteomes" id="UP000243975"/>
    </source>
</evidence>
<dbReference type="InterPro" id="IPR000608">
    <property type="entry name" value="UBC"/>
</dbReference>
<dbReference type="InterPro" id="IPR050113">
    <property type="entry name" value="Ub_conjugating_enzyme"/>
</dbReference>
<dbReference type="CDD" id="cd23808">
    <property type="entry name" value="UBCc_UBE2W"/>
    <property type="match status" value="1"/>
</dbReference>
<evidence type="ECO:0000256" key="6">
    <source>
        <dbReference type="ARBA" id="ARBA00056190"/>
    </source>
</evidence>
<keyword evidence="4 8" id="KW-0833">Ubl conjugation pathway</keyword>
<sequence>MTSPSASSRKTLSKIATNRLQKELMEWQVNPPAGFKHKVTDNLQRWVIEVNGAPGTLYANETFQLQVDFPEHYPMEAPQVIFIPPAPLHPHIYSNGHICLDILYDSWSPAMTVSSVCISIVSMLSSSTSKVRASCSLITIASPKKKPKCRCSDYNASSVDQRPADDERYVKNCRNGRSPKETRWWFHDDKKHSFKFRNKEKQANPDAKMIGTNETLQRMKLFKKTDGTVDHKS</sequence>
<dbReference type="AlphaFoldDB" id="A0A118K3V4"/>
<dbReference type="STRING" id="59895.A0A118K3V4"/>
<dbReference type="SUPFAM" id="SSF54495">
    <property type="entry name" value="UBC-like"/>
    <property type="match status" value="1"/>
</dbReference>
<dbReference type="Gene3D" id="3.10.110.10">
    <property type="entry name" value="Ubiquitin Conjugating Enzyme"/>
    <property type="match status" value="1"/>
</dbReference>
<dbReference type="Gramene" id="KVI06525">
    <property type="protein sequence ID" value="KVI06525"/>
    <property type="gene ID" value="Ccrd_015128"/>
</dbReference>
<dbReference type="GO" id="GO:0061631">
    <property type="term" value="F:ubiquitin conjugating enzyme activity"/>
    <property type="evidence" value="ECO:0007669"/>
    <property type="project" value="UniProtKB-EC"/>
</dbReference>
<gene>
    <name evidence="10" type="ORF">Ccrd_015128</name>
</gene>
<evidence type="ECO:0000256" key="8">
    <source>
        <dbReference type="RuleBase" id="RU362109"/>
    </source>
</evidence>
<dbReference type="PANTHER" id="PTHR24067">
    <property type="entry name" value="UBIQUITIN-CONJUGATING ENZYME E2"/>
    <property type="match status" value="1"/>
</dbReference>
<dbReference type="PROSITE" id="PS00183">
    <property type="entry name" value="UBC_1"/>
    <property type="match status" value="1"/>
</dbReference>
<accession>A0A118K3V4</accession>
<comment type="function">
    <text evidence="6">Accepts the ubiquitin from the E1 complex and catalyzes its covalent attachment to other proteins.</text>
</comment>
<evidence type="ECO:0000256" key="4">
    <source>
        <dbReference type="ARBA" id="ARBA00022786"/>
    </source>
</evidence>
<keyword evidence="2" id="KW-0808">Transferase</keyword>
<evidence type="ECO:0000256" key="7">
    <source>
        <dbReference type="PROSITE-ProRule" id="PRU10133"/>
    </source>
</evidence>
<dbReference type="FunFam" id="3.10.110.10:FF:000032">
    <property type="entry name" value="probable ubiquitin-conjugating enzyme E2 16"/>
    <property type="match status" value="1"/>
</dbReference>
<reference evidence="10 11" key="1">
    <citation type="journal article" date="2016" name="Sci. Rep.">
        <title>The genome sequence of the outbreeding globe artichoke constructed de novo incorporating a phase-aware low-pass sequencing strategy of F1 progeny.</title>
        <authorList>
            <person name="Scaglione D."/>
            <person name="Reyes-Chin-Wo S."/>
            <person name="Acquadro A."/>
            <person name="Froenicke L."/>
            <person name="Portis E."/>
            <person name="Beitel C."/>
            <person name="Tirone M."/>
            <person name="Mauro R."/>
            <person name="Lo Monaco A."/>
            <person name="Mauromicale G."/>
            <person name="Faccioli P."/>
            <person name="Cattivelli L."/>
            <person name="Rieseberg L."/>
            <person name="Michelmore R."/>
            <person name="Lanteri S."/>
        </authorList>
    </citation>
    <scope>NUCLEOTIDE SEQUENCE [LARGE SCALE GENOMIC DNA]</scope>
    <source>
        <strain evidence="10">2C</strain>
    </source>
</reference>
<evidence type="ECO:0000256" key="3">
    <source>
        <dbReference type="ARBA" id="ARBA00022741"/>
    </source>
</evidence>
<keyword evidence="11" id="KW-1185">Reference proteome</keyword>